<comment type="caution">
    <text evidence="3">Lacks conserved residue(s) required for the propagation of feature annotation.</text>
</comment>
<evidence type="ECO:0000259" key="4">
    <source>
        <dbReference type="PROSITE" id="PS50923"/>
    </source>
</evidence>
<feature type="domain" description="Sushi" evidence="4">
    <location>
        <begin position="64"/>
        <end position="125"/>
    </location>
</feature>
<dbReference type="Gene3D" id="2.10.70.10">
    <property type="entry name" value="Complement Module, domain 1"/>
    <property type="match status" value="2"/>
</dbReference>
<evidence type="ECO:0000256" key="3">
    <source>
        <dbReference type="PROSITE-ProRule" id="PRU00302"/>
    </source>
</evidence>
<dbReference type="SMART" id="SM00032">
    <property type="entry name" value="CCP"/>
    <property type="match status" value="2"/>
</dbReference>
<evidence type="ECO:0000256" key="2">
    <source>
        <dbReference type="ARBA" id="ARBA00023157"/>
    </source>
</evidence>
<evidence type="ECO:0000313" key="5">
    <source>
        <dbReference type="EMBL" id="NWZ22722.1"/>
    </source>
</evidence>
<keyword evidence="1" id="KW-0677">Repeat</keyword>
<organism evidence="5 6">
    <name type="scientific">Asarcornis scutulata</name>
    <dbReference type="NCBI Taxonomy" id="75869"/>
    <lineage>
        <taxon>Eukaryota</taxon>
        <taxon>Metazoa</taxon>
        <taxon>Chordata</taxon>
        <taxon>Craniata</taxon>
        <taxon>Vertebrata</taxon>
        <taxon>Euteleostomi</taxon>
        <taxon>Archelosauria</taxon>
        <taxon>Archosauria</taxon>
        <taxon>Dinosauria</taxon>
        <taxon>Saurischia</taxon>
        <taxon>Theropoda</taxon>
        <taxon>Coelurosauria</taxon>
        <taxon>Aves</taxon>
        <taxon>Neognathae</taxon>
        <taxon>Galloanserae</taxon>
        <taxon>Anseriformes</taxon>
        <taxon>Anatidae</taxon>
        <taxon>Anatinae</taxon>
        <taxon>Asarcornis</taxon>
    </lineage>
</organism>
<feature type="non-terminal residue" evidence="5">
    <location>
        <position position="1"/>
    </location>
</feature>
<protein>
    <submittedName>
        <fullName evidence="5">DAF factor</fullName>
    </submittedName>
</protein>
<dbReference type="CDD" id="cd00033">
    <property type="entry name" value="CCP"/>
    <property type="match status" value="2"/>
</dbReference>
<dbReference type="AlphaFoldDB" id="A0A7K7KWP4"/>
<gene>
    <name evidence="5" type="primary">Cd55_4</name>
    <name evidence="5" type="ORF">ASASCU_R00460</name>
</gene>
<dbReference type="EMBL" id="VZSO01000075">
    <property type="protein sequence ID" value="NWZ22722.1"/>
    <property type="molecule type" value="Genomic_DNA"/>
</dbReference>
<accession>A0A7K7KWP4</accession>
<dbReference type="PANTHER" id="PTHR45656:SF15">
    <property type="entry name" value="SUSHI DOMAIN-CONTAINING PROTEIN"/>
    <property type="match status" value="1"/>
</dbReference>
<keyword evidence="3" id="KW-0768">Sushi</keyword>
<sequence>CSAPPRLVFAELKEAFRNQSIFPVGRAVEYVCRPGYSAHPGMSATVVCLENQTWSAALEFCKRMQCENPEDPENGRAVVLTDFLLGSKVNYTCEKGYKLLGHSQRTCEISGTRVSWSGAAPVCQR</sequence>
<comment type="caution">
    <text evidence="5">The sequence shown here is derived from an EMBL/GenBank/DDBJ whole genome shotgun (WGS) entry which is preliminary data.</text>
</comment>
<dbReference type="InterPro" id="IPR051277">
    <property type="entry name" value="SEZ6_CSMD_C4BPB_Regulators"/>
</dbReference>
<name>A0A7K7KWP4_9AVES</name>
<dbReference type="PANTHER" id="PTHR45656">
    <property type="entry name" value="PROTEIN CBR-CLEC-78"/>
    <property type="match status" value="1"/>
</dbReference>
<dbReference type="FunFam" id="2.10.70.10:FF:000038">
    <property type="entry name" value="Complement component receptor type 1"/>
    <property type="match status" value="1"/>
</dbReference>
<evidence type="ECO:0000256" key="1">
    <source>
        <dbReference type="ARBA" id="ARBA00022737"/>
    </source>
</evidence>
<feature type="non-terminal residue" evidence="5">
    <location>
        <position position="125"/>
    </location>
</feature>
<dbReference type="SUPFAM" id="SSF57535">
    <property type="entry name" value="Complement control module/SCR domain"/>
    <property type="match status" value="2"/>
</dbReference>
<proteinExistence type="predicted"/>
<evidence type="ECO:0000313" key="6">
    <source>
        <dbReference type="Proteomes" id="UP000525565"/>
    </source>
</evidence>
<dbReference type="Proteomes" id="UP000525565">
    <property type="component" value="Unassembled WGS sequence"/>
</dbReference>
<dbReference type="InterPro" id="IPR000436">
    <property type="entry name" value="Sushi_SCR_CCP_dom"/>
</dbReference>
<feature type="domain" description="Sushi" evidence="4">
    <location>
        <begin position="1"/>
        <end position="63"/>
    </location>
</feature>
<dbReference type="InterPro" id="IPR035976">
    <property type="entry name" value="Sushi/SCR/CCP_sf"/>
</dbReference>
<dbReference type="Pfam" id="PF00084">
    <property type="entry name" value="Sushi"/>
    <property type="match status" value="2"/>
</dbReference>
<keyword evidence="6" id="KW-1185">Reference proteome</keyword>
<dbReference type="PROSITE" id="PS50923">
    <property type="entry name" value="SUSHI"/>
    <property type="match status" value="2"/>
</dbReference>
<reference evidence="5 6" key="1">
    <citation type="submission" date="2019-09" db="EMBL/GenBank/DDBJ databases">
        <title>Bird 10,000 Genomes (B10K) Project - Family phase.</title>
        <authorList>
            <person name="Zhang G."/>
        </authorList>
    </citation>
    <scope>NUCLEOTIDE SEQUENCE [LARGE SCALE GENOMIC DNA]</scope>
    <source>
        <strain evidence="5">OUT-0051</strain>
        <tissue evidence="5">Kidney</tissue>
    </source>
</reference>
<keyword evidence="2" id="KW-1015">Disulfide bond</keyword>